<dbReference type="Proteomes" id="UP001491552">
    <property type="component" value="Unassembled WGS sequence"/>
</dbReference>
<name>A0ABV1G7T8_9FIRM</name>
<dbReference type="InterPro" id="IPR007921">
    <property type="entry name" value="CHAP_dom"/>
</dbReference>
<dbReference type="InterPro" id="IPR038765">
    <property type="entry name" value="Papain-like_cys_pep_sf"/>
</dbReference>
<protein>
    <submittedName>
        <fullName evidence="2">CHAP domain-containing protein</fullName>
    </submittedName>
</protein>
<dbReference type="SUPFAM" id="SSF54001">
    <property type="entry name" value="Cysteine proteinases"/>
    <property type="match status" value="1"/>
</dbReference>
<dbReference type="RefSeq" id="WP_349136198.1">
    <property type="nucleotide sequence ID" value="NZ_JBBMFF010000234.1"/>
</dbReference>
<proteinExistence type="predicted"/>
<accession>A0ABV1G7T8</accession>
<feature type="domain" description="Peptidase C51" evidence="1">
    <location>
        <begin position="25"/>
        <end position="116"/>
    </location>
</feature>
<dbReference type="EMBL" id="JBBMFF010000234">
    <property type="protein sequence ID" value="MEQ2511483.1"/>
    <property type="molecule type" value="Genomic_DNA"/>
</dbReference>
<evidence type="ECO:0000259" key="1">
    <source>
        <dbReference type="Pfam" id="PF05257"/>
    </source>
</evidence>
<keyword evidence="3" id="KW-1185">Reference proteome</keyword>
<evidence type="ECO:0000313" key="2">
    <source>
        <dbReference type="EMBL" id="MEQ2511483.1"/>
    </source>
</evidence>
<sequence>MVALSQIGNVGGEPYWSWYGFESCVAWCHCFVSWCADQCGYLEAGIIPNTAGCVTGVNWFKERSQWVDGSVEPVPGMIIYFDWDNKGDSGPQDGLSDHVGIVEKVEDGYVYTVEGNTSDSCAERWYPIGYYEILGYGVPVY</sequence>
<comment type="caution">
    <text evidence="2">The sequence shown here is derived from an EMBL/GenBank/DDBJ whole genome shotgun (WGS) entry which is preliminary data.</text>
</comment>
<reference evidence="2 3" key="1">
    <citation type="submission" date="2024-03" db="EMBL/GenBank/DDBJ databases">
        <title>Human intestinal bacterial collection.</title>
        <authorList>
            <person name="Pauvert C."/>
            <person name="Hitch T.C.A."/>
            <person name="Clavel T."/>
        </authorList>
    </citation>
    <scope>NUCLEOTIDE SEQUENCE [LARGE SCALE GENOMIC DNA]</scope>
    <source>
        <strain evidence="2 3">CLA-AA-H192</strain>
    </source>
</reference>
<dbReference type="Pfam" id="PF05257">
    <property type="entry name" value="CHAP"/>
    <property type="match status" value="1"/>
</dbReference>
<organism evidence="2 3">
    <name type="scientific">Faecousia intestinalis</name>
    <dbReference type="NCBI Taxonomy" id="3133167"/>
    <lineage>
        <taxon>Bacteria</taxon>
        <taxon>Bacillati</taxon>
        <taxon>Bacillota</taxon>
        <taxon>Clostridia</taxon>
        <taxon>Eubacteriales</taxon>
        <taxon>Oscillospiraceae</taxon>
        <taxon>Faecousia</taxon>
    </lineage>
</organism>
<evidence type="ECO:0000313" key="3">
    <source>
        <dbReference type="Proteomes" id="UP001491552"/>
    </source>
</evidence>
<gene>
    <name evidence="2" type="ORF">WMO66_09535</name>
</gene>